<gene>
    <name evidence="1" type="ORF">B1806_10210</name>
</gene>
<organism evidence="1 2">
    <name type="scientific">Metallibacterium scheffleri</name>
    <dbReference type="NCBI Taxonomy" id="993689"/>
    <lineage>
        <taxon>Bacteria</taxon>
        <taxon>Pseudomonadati</taxon>
        <taxon>Pseudomonadota</taxon>
        <taxon>Gammaproteobacteria</taxon>
        <taxon>Lysobacterales</taxon>
        <taxon>Rhodanobacteraceae</taxon>
        <taxon>Metallibacterium</taxon>
    </lineage>
</organism>
<comment type="caution">
    <text evidence="1">The sequence shown here is derived from an EMBL/GenBank/DDBJ whole genome shotgun (WGS) entry which is preliminary data.</text>
</comment>
<name>A0A4S3KLG3_9GAMM</name>
<protein>
    <submittedName>
        <fullName evidence="1">Uncharacterized protein</fullName>
    </submittedName>
</protein>
<evidence type="ECO:0000313" key="2">
    <source>
        <dbReference type="Proteomes" id="UP000307749"/>
    </source>
</evidence>
<dbReference type="AlphaFoldDB" id="A0A4S3KLG3"/>
<accession>A0A4S3KLG3</accession>
<dbReference type="Proteomes" id="UP000307749">
    <property type="component" value="Unassembled WGS sequence"/>
</dbReference>
<keyword evidence="2" id="KW-1185">Reference proteome</keyword>
<proteinExistence type="predicted"/>
<sequence>MTVQQAQHLLAHALPPDARKDCWRRTFTDAQKRELHRLQVTPAQVERLERILPAIAYYTAQGPRLADARAPLVKLATDAHKAAAALRVLLDASDEAMQESRLRLLEAIEARHPERCQADPARVSFFHRYDRREPEALRLLATLQDVEQAASHAVEHMPRQQTRRVSPPYPVQLIDAALSADGPAVPVSACAGSPFLEVAVLAYDAAGAGDPLRAVRQYLTESNNTSPEK</sequence>
<evidence type="ECO:0000313" key="1">
    <source>
        <dbReference type="EMBL" id="THD09697.1"/>
    </source>
</evidence>
<dbReference type="EMBL" id="MWQO01000036">
    <property type="protein sequence ID" value="THD09697.1"/>
    <property type="molecule type" value="Genomic_DNA"/>
</dbReference>
<dbReference type="RefSeq" id="WP_081126666.1">
    <property type="nucleotide sequence ID" value="NZ_LDOS01000001.1"/>
</dbReference>
<reference evidence="1 2" key="1">
    <citation type="submission" date="2017-02" db="EMBL/GenBank/DDBJ databases">
        <title>Whole genome sequencing of Metallibacterium scheffleri DSM 24874 (T).</title>
        <authorList>
            <person name="Kumar S."/>
            <person name="Patil P."/>
            <person name="Patil P.B."/>
        </authorList>
    </citation>
    <scope>NUCLEOTIDE SEQUENCE [LARGE SCALE GENOMIC DNA]</scope>
    <source>
        <strain evidence="1 2">DSM 24874</strain>
    </source>
</reference>
<dbReference type="STRING" id="993689.GCA_002077135_01374"/>